<feature type="compositionally biased region" description="Polar residues" evidence="1">
    <location>
        <begin position="213"/>
        <end position="255"/>
    </location>
</feature>
<dbReference type="AlphaFoldDB" id="A0A139H670"/>
<gene>
    <name evidence="2" type="ORF">AC578_4389</name>
</gene>
<organism evidence="2 3">
    <name type="scientific">Pseudocercospora eumusae</name>
    <dbReference type="NCBI Taxonomy" id="321146"/>
    <lineage>
        <taxon>Eukaryota</taxon>
        <taxon>Fungi</taxon>
        <taxon>Dikarya</taxon>
        <taxon>Ascomycota</taxon>
        <taxon>Pezizomycotina</taxon>
        <taxon>Dothideomycetes</taxon>
        <taxon>Dothideomycetidae</taxon>
        <taxon>Mycosphaerellales</taxon>
        <taxon>Mycosphaerellaceae</taxon>
        <taxon>Pseudocercospora</taxon>
    </lineage>
</organism>
<protein>
    <submittedName>
        <fullName evidence="2">Uncharacterized protein</fullName>
    </submittedName>
</protein>
<dbReference type="EMBL" id="LFZN01000129">
    <property type="protein sequence ID" value="KXS97921.1"/>
    <property type="molecule type" value="Genomic_DNA"/>
</dbReference>
<feature type="region of interest" description="Disordered" evidence="1">
    <location>
        <begin position="1"/>
        <end position="109"/>
    </location>
</feature>
<evidence type="ECO:0000313" key="2">
    <source>
        <dbReference type="EMBL" id="KXS97921.1"/>
    </source>
</evidence>
<name>A0A139H670_9PEZI</name>
<keyword evidence="3" id="KW-1185">Reference proteome</keyword>
<evidence type="ECO:0000313" key="3">
    <source>
        <dbReference type="Proteomes" id="UP000070133"/>
    </source>
</evidence>
<proteinExistence type="predicted"/>
<comment type="caution">
    <text evidence="2">The sequence shown here is derived from an EMBL/GenBank/DDBJ whole genome shotgun (WGS) entry which is preliminary data.</text>
</comment>
<dbReference type="OrthoDB" id="3907968at2759"/>
<sequence length="255" mass="27834">MRTTEIVRRFPSPPRPPAWSLFPRQSERNAVIELTPAPLQPRPPEQNDSRALRGAADGCSGPLTDESLRVGPPSRKARAMRSNGSEQTVAHDSANDTQNYTSRNRQLRESCGNAHMQTSTRPMHPTDLDSKKLCKHQMARLQYPSHTSAPQRQTQLPGQAIHAVMTLDGASTHAQPVQPLRETSPITSQNPATTTTTTGQPNPDSHEAHPVQDLSTASHQTAAAPTLNIQPPNTNLRHASTLDTQASNNTIPERS</sequence>
<reference evidence="2 3" key="1">
    <citation type="submission" date="2015-07" db="EMBL/GenBank/DDBJ databases">
        <title>Comparative genomics of the Sigatoka disease complex on banana suggests a link between parallel evolutionary changes in Pseudocercospora fijiensis and Pseudocercospora eumusae and increased virulence on the banana host.</title>
        <authorList>
            <person name="Chang T.-C."/>
            <person name="Salvucci A."/>
            <person name="Crous P.W."/>
            <person name="Stergiopoulos I."/>
        </authorList>
    </citation>
    <scope>NUCLEOTIDE SEQUENCE [LARGE SCALE GENOMIC DNA]</scope>
    <source>
        <strain evidence="2 3">CBS 114824</strain>
    </source>
</reference>
<evidence type="ECO:0000256" key="1">
    <source>
        <dbReference type="SAM" id="MobiDB-lite"/>
    </source>
</evidence>
<feature type="region of interest" description="Disordered" evidence="1">
    <location>
        <begin position="174"/>
        <end position="255"/>
    </location>
</feature>
<dbReference type="Proteomes" id="UP000070133">
    <property type="component" value="Unassembled WGS sequence"/>
</dbReference>
<feature type="compositionally biased region" description="Polar residues" evidence="1">
    <location>
        <begin position="82"/>
        <end position="104"/>
    </location>
</feature>
<accession>A0A139H670</accession>